<comment type="caution">
    <text evidence="1">The sequence shown here is derived from an EMBL/GenBank/DDBJ whole genome shotgun (WGS) entry which is preliminary data.</text>
</comment>
<accession>A0AAV1R9U6</accession>
<dbReference type="Proteomes" id="UP001314170">
    <property type="component" value="Unassembled WGS sequence"/>
</dbReference>
<keyword evidence="2" id="KW-1185">Reference proteome</keyword>
<sequence>MDGLGLDASKPNYGLNLHSLRRAIDHHMSMKLVLTYRKTDTLTDCAKCKLSKTIASTFLGTGPS</sequence>
<dbReference type="AlphaFoldDB" id="A0AAV1R9U6"/>
<protein>
    <submittedName>
        <fullName evidence="1">Uncharacterized protein</fullName>
    </submittedName>
</protein>
<evidence type="ECO:0000313" key="2">
    <source>
        <dbReference type="Proteomes" id="UP001314170"/>
    </source>
</evidence>
<organism evidence="1 2">
    <name type="scientific">Dovyalis caffra</name>
    <dbReference type="NCBI Taxonomy" id="77055"/>
    <lineage>
        <taxon>Eukaryota</taxon>
        <taxon>Viridiplantae</taxon>
        <taxon>Streptophyta</taxon>
        <taxon>Embryophyta</taxon>
        <taxon>Tracheophyta</taxon>
        <taxon>Spermatophyta</taxon>
        <taxon>Magnoliopsida</taxon>
        <taxon>eudicotyledons</taxon>
        <taxon>Gunneridae</taxon>
        <taxon>Pentapetalae</taxon>
        <taxon>rosids</taxon>
        <taxon>fabids</taxon>
        <taxon>Malpighiales</taxon>
        <taxon>Salicaceae</taxon>
        <taxon>Flacourtieae</taxon>
        <taxon>Dovyalis</taxon>
    </lineage>
</organism>
<dbReference type="EMBL" id="CAWUPB010000913">
    <property type="protein sequence ID" value="CAK7331640.1"/>
    <property type="molecule type" value="Genomic_DNA"/>
</dbReference>
<proteinExistence type="predicted"/>
<reference evidence="1 2" key="1">
    <citation type="submission" date="2024-01" db="EMBL/GenBank/DDBJ databases">
        <authorList>
            <person name="Waweru B."/>
        </authorList>
    </citation>
    <scope>NUCLEOTIDE SEQUENCE [LARGE SCALE GENOMIC DNA]</scope>
</reference>
<evidence type="ECO:0000313" key="1">
    <source>
        <dbReference type="EMBL" id="CAK7331640.1"/>
    </source>
</evidence>
<name>A0AAV1R9U6_9ROSI</name>
<gene>
    <name evidence="1" type="ORF">DCAF_LOCUS8575</name>
</gene>